<dbReference type="Proteomes" id="UP000008810">
    <property type="component" value="Chromosome 4"/>
</dbReference>
<sequence>MAMAAHACLLPPKRRRDAAAAVSAAGSASSSAAAPIDELADELLFLVLDKVAAADPWALKAFALASRACRAAESRHRRVLRPYPHRAGALHLRSALSRYPSASRLDLTLCPRVPDAALAALSPSSTPSLRAVDLSRSRGFGARGLRALVDACPALSNLDLSNGVGLGDAAAAEVARARGLARLSLARCKPVTDMGLGCVAVGCPGLRDLSLNWCLGITDMGVQLLALKCKKLTALHLSYTLISKDCLPAIMKLPSLEVLSLVGCVGIDDDALASLEKECTKSLQVLDMSNCQNVTDVGVSSVVKAMPNLLELNLSYCCNVTPSMGRCFQTIPKLQTLKLDGCKFLADGLKSIGFSCLSLRELSLSKCSGVTDTDLSFVVSRLKNLLKLDITCNRNITDVSLSAITSSCPCLISLRMESCTHVSSEGLRLIGKRCCHLEELDITDSDLDDEGLKALSRCSKLTSLKIGICMRISDEGLIHIGKSCSELRDIDLYRSDGIGDEGVTQIAQGCPMLESINLSYCTEITDLSLVSLSKCAKLNTLEIRGCPSVSFSGLAEIATGCRLLSKLDIKKCFAINDVGMLFLSQFSHSLRQINLSYCSVTDIGLLSLSSICGLQNMTIVHLAGVTPNGLMAALMVSGGLTKVKLHAAFRSMMPPHMVKVVEARGCVFQWIDKPFQVEQERCDIWKQQSQDVLVR</sequence>
<reference evidence="2 3" key="1">
    <citation type="journal article" date="2010" name="Nature">
        <title>Genome sequencing and analysis of the model grass Brachypodium distachyon.</title>
        <authorList>
            <consortium name="International Brachypodium Initiative"/>
        </authorList>
    </citation>
    <scope>NUCLEOTIDE SEQUENCE [LARGE SCALE GENOMIC DNA]</scope>
    <source>
        <strain evidence="2 3">Bd21</strain>
    </source>
</reference>
<dbReference type="Pfam" id="PF13516">
    <property type="entry name" value="LRR_6"/>
    <property type="match status" value="1"/>
</dbReference>
<feature type="domain" description="F-box/LRR-repeat protein 15-like leucin rich repeat" evidence="1">
    <location>
        <begin position="142"/>
        <end position="322"/>
    </location>
</feature>
<dbReference type="GO" id="GO:0016567">
    <property type="term" value="P:protein ubiquitination"/>
    <property type="evidence" value="ECO:0007669"/>
    <property type="project" value="EnsemblPlants"/>
</dbReference>
<dbReference type="EnsemblPlants" id="PNT65590">
    <property type="protein sequence ID" value="PNT65590"/>
    <property type="gene ID" value="BRADI_4g44760v3"/>
</dbReference>
<evidence type="ECO:0000259" key="1">
    <source>
        <dbReference type="Pfam" id="PF25372"/>
    </source>
</evidence>
<dbReference type="EMBL" id="CM000883">
    <property type="protein sequence ID" value="PNT65590.1"/>
    <property type="molecule type" value="Genomic_DNA"/>
</dbReference>
<dbReference type="RefSeq" id="XP_014758825.2">
    <property type="nucleotide sequence ID" value="XM_014903339.2"/>
</dbReference>
<feature type="domain" description="F-box/LRR-repeat protein 15-like leucin rich repeat" evidence="1">
    <location>
        <begin position="333"/>
        <end position="529"/>
    </location>
</feature>
<reference evidence="3" key="3">
    <citation type="submission" date="2018-08" db="UniProtKB">
        <authorList>
            <consortium name="EnsemblPlants"/>
        </authorList>
    </citation>
    <scope>IDENTIFICATION</scope>
    <source>
        <strain evidence="3">cv. Bd21</strain>
    </source>
</reference>
<dbReference type="STRING" id="15368.A0A2K2CU81"/>
<dbReference type="KEGG" id="bdi:100821244"/>
<keyword evidence="4" id="KW-1185">Reference proteome</keyword>
<evidence type="ECO:0000313" key="2">
    <source>
        <dbReference type="EMBL" id="PNT65590.1"/>
    </source>
</evidence>
<dbReference type="GO" id="GO:0005634">
    <property type="term" value="C:nucleus"/>
    <property type="evidence" value="ECO:0007669"/>
    <property type="project" value="EnsemblPlants"/>
</dbReference>
<dbReference type="FunFam" id="3.80.10.10:FF:001072">
    <property type="entry name" value="F-box/LRR-repeat protein 3"/>
    <property type="match status" value="1"/>
</dbReference>
<dbReference type="GO" id="GO:0019005">
    <property type="term" value="C:SCF ubiquitin ligase complex"/>
    <property type="evidence" value="ECO:0000318"/>
    <property type="project" value="GO_Central"/>
</dbReference>
<protein>
    <recommendedName>
        <fullName evidence="1">F-box/LRR-repeat protein 15-like leucin rich repeat domain-containing protein</fullName>
    </recommendedName>
</protein>
<dbReference type="FunFam" id="3.80.10.10:FF:000276">
    <property type="entry name" value="F-box/LRR-repeat protein 3"/>
    <property type="match status" value="1"/>
</dbReference>
<dbReference type="OrthoDB" id="550575at2759"/>
<reference evidence="2" key="2">
    <citation type="submission" date="2017-06" db="EMBL/GenBank/DDBJ databases">
        <title>WGS assembly of Brachypodium distachyon.</title>
        <authorList>
            <consortium name="The International Brachypodium Initiative"/>
            <person name="Lucas S."/>
            <person name="Harmon-Smith M."/>
            <person name="Lail K."/>
            <person name="Tice H."/>
            <person name="Grimwood J."/>
            <person name="Bruce D."/>
            <person name="Barry K."/>
            <person name="Shu S."/>
            <person name="Lindquist E."/>
            <person name="Wang M."/>
            <person name="Pitluck S."/>
            <person name="Vogel J.P."/>
            <person name="Garvin D.F."/>
            <person name="Mockler T.C."/>
            <person name="Schmutz J."/>
            <person name="Rokhsar D."/>
            <person name="Bevan M.W."/>
        </authorList>
    </citation>
    <scope>NUCLEOTIDE SEQUENCE</scope>
    <source>
        <strain evidence="2">Bd21</strain>
    </source>
</reference>
<evidence type="ECO:0000313" key="4">
    <source>
        <dbReference type="Proteomes" id="UP000008810"/>
    </source>
</evidence>
<organism evidence="2">
    <name type="scientific">Brachypodium distachyon</name>
    <name type="common">Purple false brome</name>
    <name type="synonym">Trachynia distachya</name>
    <dbReference type="NCBI Taxonomy" id="15368"/>
    <lineage>
        <taxon>Eukaryota</taxon>
        <taxon>Viridiplantae</taxon>
        <taxon>Streptophyta</taxon>
        <taxon>Embryophyta</taxon>
        <taxon>Tracheophyta</taxon>
        <taxon>Spermatophyta</taxon>
        <taxon>Magnoliopsida</taxon>
        <taxon>Liliopsida</taxon>
        <taxon>Poales</taxon>
        <taxon>Poaceae</taxon>
        <taxon>BOP clade</taxon>
        <taxon>Pooideae</taxon>
        <taxon>Stipodae</taxon>
        <taxon>Brachypodieae</taxon>
        <taxon>Brachypodium</taxon>
    </lineage>
</organism>
<name>A0A2K2CU81_BRADI</name>
<dbReference type="AlphaFoldDB" id="A0A2K2CU81"/>
<gene>
    <name evidence="3" type="primary">LOC100821244</name>
    <name evidence="2" type="ORF">BRADI_4g44760v3</name>
</gene>
<dbReference type="GeneID" id="100821244"/>
<accession>A0A2K2CU81</accession>
<dbReference type="ExpressionAtlas" id="A0A2K2CU81">
    <property type="expression patterns" value="baseline and differential"/>
</dbReference>
<dbReference type="Gene3D" id="3.80.10.10">
    <property type="entry name" value="Ribonuclease Inhibitor"/>
    <property type="match status" value="5"/>
</dbReference>
<dbReference type="Gramene" id="PNT65590">
    <property type="protein sequence ID" value="PNT65590"/>
    <property type="gene ID" value="BRADI_4g44760v3"/>
</dbReference>
<proteinExistence type="predicted"/>
<evidence type="ECO:0000313" key="3">
    <source>
        <dbReference type="EnsemblPlants" id="PNT65590"/>
    </source>
</evidence>
<dbReference type="InterPro" id="IPR057207">
    <property type="entry name" value="FBXL15_LRR"/>
</dbReference>
<dbReference type="InterPro" id="IPR032675">
    <property type="entry name" value="LRR_dom_sf"/>
</dbReference>
<dbReference type="GO" id="GO:0031146">
    <property type="term" value="P:SCF-dependent proteasomal ubiquitin-dependent protein catabolic process"/>
    <property type="evidence" value="ECO:0000318"/>
    <property type="project" value="GO_Central"/>
</dbReference>
<dbReference type="FunCoup" id="A0A2K2CU81">
    <property type="interactions" value="1941"/>
</dbReference>
<dbReference type="InterPro" id="IPR006553">
    <property type="entry name" value="Leu-rich_rpt_Cys-con_subtyp"/>
</dbReference>
<dbReference type="SMART" id="SM00367">
    <property type="entry name" value="LRR_CC"/>
    <property type="match status" value="17"/>
</dbReference>
<dbReference type="InterPro" id="IPR001611">
    <property type="entry name" value="Leu-rich_rpt"/>
</dbReference>
<dbReference type="SUPFAM" id="SSF52047">
    <property type="entry name" value="RNI-like"/>
    <property type="match status" value="3"/>
</dbReference>
<dbReference type="Pfam" id="PF25372">
    <property type="entry name" value="DUF7885"/>
    <property type="match status" value="2"/>
</dbReference>
<dbReference type="PANTHER" id="PTHR13318:SF105">
    <property type="entry name" value="F-BOX_LRR-REPEAT PROTEIN 3"/>
    <property type="match status" value="1"/>
</dbReference>
<dbReference type="PANTHER" id="PTHR13318">
    <property type="entry name" value="PARTNER OF PAIRED, ISOFORM B-RELATED"/>
    <property type="match status" value="1"/>
</dbReference>